<dbReference type="PANTHER" id="PTHR10631">
    <property type="entry name" value="N 2 ,N 2 -DIMETHYLGUANOSINE TRNA METHYLTRANSFERASE"/>
    <property type="match status" value="1"/>
</dbReference>
<keyword evidence="5 9" id="KW-0819">tRNA processing</keyword>
<evidence type="ECO:0000256" key="6">
    <source>
        <dbReference type="ARBA" id="ARBA00022884"/>
    </source>
</evidence>
<evidence type="ECO:0000256" key="2">
    <source>
        <dbReference type="ARBA" id="ARBA00022603"/>
    </source>
</evidence>
<dbReference type="GO" id="GO:0160104">
    <property type="term" value="F:tRNA (guanine(26)-N2)-dimethyltransferase activity"/>
    <property type="evidence" value="ECO:0007669"/>
    <property type="project" value="UniProtKB-UniRule"/>
</dbReference>
<organism evidence="11 12">
    <name type="scientific">Pneumocystis wakefieldiae</name>
    <dbReference type="NCBI Taxonomy" id="38082"/>
    <lineage>
        <taxon>Eukaryota</taxon>
        <taxon>Fungi</taxon>
        <taxon>Dikarya</taxon>
        <taxon>Ascomycota</taxon>
        <taxon>Taphrinomycotina</taxon>
        <taxon>Pneumocystomycetes</taxon>
        <taxon>Pneumocystaceae</taxon>
        <taxon>Pneumocystis</taxon>
    </lineage>
</organism>
<dbReference type="GO" id="GO:0000049">
    <property type="term" value="F:tRNA binding"/>
    <property type="evidence" value="ECO:0007669"/>
    <property type="project" value="UniProtKB-UniRule"/>
</dbReference>
<dbReference type="Proteomes" id="UP000663699">
    <property type="component" value="Chromosome 6"/>
</dbReference>
<comment type="similarity">
    <text evidence="9">Belongs to the class I-like SAM-binding methyltransferase superfamily. Trm1 family.</text>
</comment>
<reference evidence="11" key="1">
    <citation type="submission" date="2020-06" db="EMBL/GenBank/DDBJ databases">
        <title>Genomes of multiple members of Pneumocystis genus reveal paths to human pathogen Pneumocystis jirovecii.</title>
        <authorList>
            <person name="Cisse O.H."/>
            <person name="Ma L."/>
            <person name="Dekker J."/>
            <person name="Khil P."/>
            <person name="Jo J."/>
            <person name="Brenchley J."/>
            <person name="Blair R."/>
            <person name="Pahar B."/>
            <person name="Chabe M."/>
            <person name="Van Rompay K.A."/>
            <person name="Keesler R."/>
            <person name="Sukura A."/>
            <person name="Hirsch V."/>
            <person name="Kutty G."/>
            <person name="Liu Y."/>
            <person name="Peng L."/>
            <person name="Chen J."/>
            <person name="Song J."/>
            <person name="Weissenbacher-Lang C."/>
            <person name="Xu J."/>
            <person name="Upham N.S."/>
            <person name="Stajich J.E."/>
            <person name="Cuomo C.A."/>
            <person name="Cushion M.T."/>
            <person name="Kovacs J.A."/>
        </authorList>
    </citation>
    <scope>NUCLEOTIDE SEQUENCE</scope>
    <source>
        <strain evidence="11">2A</strain>
    </source>
</reference>
<evidence type="ECO:0000256" key="8">
    <source>
        <dbReference type="ARBA" id="ARBA00051897"/>
    </source>
</evidence>
<dbReference type="Pfam" id="PF02005">
    <property type="entry name" value="TRM"/>
    <property type="match status" value="1"/>
</dbReference>
<dbReference type="InterPro" id="IPR029063">
    <property type="entry name" value="SAM-dependent_MTases_sf"/>
</dbReference>
<dbReference type="Gene3D" id="3.40.50.150">
    <property type="entry name" value="Vaccinia Virus protein VP39"/>
    <property type="match status" value="1"/>
</dbReference>
<evidence type="ECO:0000256" key="3">
    <source>
        <dbReference type="ARBA" id="ARBA00022679"/>
    </source>
</evidence>
<dbReference type="SUPFAM" id="SSF53335">
    <property type="entry name" value="S-adenosyl-L-methionine-dependent methyltransferases"/>
    <property type="match status" value="1"/>
</dbReference>
<evidence type="ECO:0000256" key="4">
    <source>
        <dbReference type="ARBA" id="ARBA00022691"/>
    </source>
</evidence>
<evidence type="ECO:0000256" key="7">
    <source>
        <dbReference type="ARBA" id="ARBA00039099"/>
    </source>
</evidence>
<dbReference type="Gene3D" id="3.30.56.70">
    <property type="entry name" value="N2,N2-dimethylguanosine tRNA methyltransferase, C-terminal domain"/>
    <property type="match status" value="1"/>
</dbReference>
<evidence type="ECO:0000313" key="11">
    <source>
        <dbReference type="EMBL" id="QSL65324.1"/>
    </source>
</evidence>
<keyword evidence="6 9" id="KW-0694">RNA-binding</keyword>
<keyword evidence="4 9" id="KW-0949">S-adenosyl-L-methionine</keyword>
<keyword evidence="2 9" id="KW-0489">Methyltransferase</keyword>
<dbReference type="InterPro" id="IPR002905">
    <property type="entry name" value="Trm1"/>
</dbReference>
<dbReference type="OrthoDB" id="6349953at2759"/>
<evidence type="ECO:0000256" key="10">
    <source>
        <dbReference type="SAM" id="MobiDB-lite"/>
    </source>
</evidence>
<evidence type="ECO:0000313" key="12">
    <source>
        <dbReference type="Proteomes" id="UP000663699"/>
    </source>
</evidence>
<dbReference type="InterPro" id="IPR042296">
    <property type="entry name" value="tRNA_met_Trm1_C"/>
</dbReference>
<feature type="region of interest" description="Disordered" evidence="10">
    <location>
        <begin position="1"/>
        <end position="22"/>
    </location>
</feature>
<dbReference type="PANTHER" id="PTHR10631:SF3">
    <property type="entry name" value="TRNA (GUANINE(26)-N(2))-DIMETHYLTRANSFERASE"/>
    <property type="match status" value="1"/>
</dbReference>
<keyword evidence="3 9" id="KW-0808">Transferase</keyword>
<dbReference type="PROSITE" id="PS51626">
    <property type="entry name" value="SAM_MT_TRM1"/>
    <property type="match status" value="1"/>
</dbReference>
<protein>
    <recommendedName>
        <fullName evidence="7 9">tRNA (guanine(26)-N(2))-dimethyltransferase</fullName>
        <ecNumber evidence="7 9">2.1.1.216</ecNumber>
    </recommendedName>
</protein>
<keyword evidence="1 9" id="KW-0820">tRNA-binding</keyword>
<dbReference type="AlphaFoldDB" id="A0A899FYF3"/>
<dbReference type="GO" id="GO:0005634">
    <property type="term" value="C:nucleus"/>
    <property type="evidence" value="ECO:0007669"/>
    <property type="project" value="TreeGrafter"/>
</dbReference>
<dbReference type="GO" id="GO:0002940">
    <property type="term" value="P:tRNA N2-guanine methylation"/>
    <property type="evidence" value="ECO:0007669"/>
    <property type="project" value="TreeGrafter"/>
</dbReference>
<dbReference type="CDD" id="cd02440">
    <property type="entry name" value="AdoMet_MTases"/>
    <property type="match status" value="1"/>
</dbReference>
<dbReference type="NCBIfam" id="TIGR00308">
    <property type="entry name" value="TRM1"/>
    <property type="match status" value="1"/>
</dbReference>
<evidence type="ECO:0000256" key="5">
    <source>
        <dbReference type="ARBA" id="ARBA00022694"/>
    </source>
</evidence>
<dbReference type="EMBL" id="CP054537">
    <property type="protein sequence ID" value="QSL65324.1"/>
    <property type="molecule type" value="Genomic_DNA"/>
</dbReference>
<keyword evidence="12" id="KW-1185">Reference proteome</keyword>
<proteinExistence type="inferred from homology"/>
<accession>A0A899FYF3</accession>
<dbReference type="EC" id="2.1.1.216" evidence="7 9"/>
<evidence type="ECO:0000256" key="1">
    <source>
        <dbReference type="ARBA" id="ARBA00022555"/>
    </source>
</evidence>
<sequence length="567" mass="64042">MNETDRGSPALKGVKKALDGSDEDGDCLRIREGAASLFVPKKNEVFYNPVQTFNRDMSVIAIRSWRGPFLRNKKELLEKKKQKKEIKRQKIAPLLGEKDQEQLNTASESCSVSCGEKKAALNDIDMYNCVDKPHESCLPSFNILDAFSATGIRAIRYVKEIQNIEYVVANDYDKSSIEMVKKNSIYNNVSEKVKLSFEDARFIMYKHLVQRKHFDVIDLDPYGTASPFIDAAVQSVSNGGLLCVTCTDLAVLAGGGYPEKCFSNYGSMPFRHSVFCHEQALRIVLHTISSSSARYGRHMTPLLSVFADFYIRLFVKIETSPYNVKFLHNNIMMSYLCSGCYTFYNQPIGKTSPCKNLNTYKHFNSQGPIISPNCEFCGFKLHISGPMWSGPLHDKEFVKNALNILESESIDIYETLPRMKRMLSIIEDELVNPFYYSPAHLSKILHCQTPSLKDIVSALINSGYLVSFTHASPGCIKTNASPKIIWDIMRSWIKQCPVSKEHIRDGTAGKEILKNEPDISVSFLFNPDINKIFKPGLVKYQLNHTKNWGPKAKAKVKTRENGNQNPA</sequence>
<dbReference type="FunFam" id="3.30.56.70:FF:000001">
    <property type="entry name" value="tRNA (guanine(26)-N(2))-dimethyltransferase"/>
    <property type="match status" value="1"/>
</dbReference>
<comment type="catalytic activity">
    <reaction evidence="8 9">
        <text>guanosine(26) in tRNA + 2 S-adenosyl-L-methionine = N(2)-dimethylguanosine(26) in tRNA + 2 S-adenosyl-L-homocysteine + 2 H(+)</text>
        <dbReference type="Rhea" id="RHEA:43140"/>
        <dbReference type="Rhea" id="RHEA-COMP:10359"/>
        <dbReference type="Rhea" id="RHEA-COMP:10360"/>
        <dbReference type="ChEBI" id="CHEBI:15378"/>
        <dbReference type="ChEBI" id="CHEBI:57856"/>
        <dbReference type="ChEBI" id="CHEBI:59789"/>
        <dbReference type="ChEBI" id="CHEBI:74269"/>
        <dbReference type="ChEBI" id="CHEBI:74513"/>
        <dbReference type="EC" id="2.1.1.216"/>
    </reaction>
</comment>
<evidence type="ECO:0000256" key="9">
    <source>
        <dbReference type="PROSITE-ProRule" id="PRU00958"/>
    </source>
</evidence>
<name>A0A899FYF3_9ASCO</name>
<gene>
    <name evidence="11" type="ORF">MERGE_002634</name>
</gene>